<dbReference type="Gene3D" id="3.40.50.1010">
    <property type="entry name" value="5'-nuclease"/>
    <property type="match status" value="1"/>
</dbReference>
<dbReference type="Pfam" id="PF12813">
    <property type="entry name" value="XPG_I_2"/>
    <property type="match status" value="1"/>
</dbReference>
<reference evidence="3 4" key="1">
    <citation type="submission" date="2016-07" db="EMBL/GenBank/DDBJ databases">
        <title>Pervasive Adenine N6-methylation of Active Genes in Fungi.</title>
        <authorList>
            <consortium name="DOE Joint Genome Institute"/>
            <person name="Mondo S.J."/>
            <person name="Dannebaum R.O."/>
            <person name="Kuo R.C."/>
            <person name="Labutti K."/>
            <person name="Haridas S."/>
            <person name="Kuo A."/>
            <person name="Salamov A."/>
            <person name="Ahrendt S.R."/>
            <person name="Lipzen A."/>
            <person name="Sullivan W."/>
            <person name="Andreopoulos W.B."/>
            <person name="Clum A."/>
            <person name="Lindquist E."/>
            <person name="Daum C."/>
            <person name="Ramamoorthy G.K."/>
            <person name="Gryganskyi A."/>
            <person name="Culley D."/>
            <person name="Magnuson J.K."/>
            <person name="James T.Y."/>
            <person name="O'Malley M.A."/>
            <person name="Stajich J.E."/>
            <person name="Spatafora J.W."/>
            <person name="Visel A."/>
            <person name="Grigoriev I.V."/>
        </authorList>
    </citation>
    <scope>NUCLEOTIDE SEQUENCE [LARGE SCALE GENOMIC DNA]</scope>
    <source>
        <strain evidence="3 4">NRRL 3301</strain>
    </source>
</reference>
<evidence type="ECO:0000313" key="4">
    <source>
        <dbReference type="Proteomes" id="UP000242146"/>
    </source>
</evidence>
<dbReference type="EMBL" id="MCGT01000023">
    <property type="protein sequence ID" value="ORX50445.1"/>
    <property type="molecule type" value="Genomic_DNA"/>
</dbReference>
<organism evidence="3 4">
    <name type="scientific">Hesseltinella vesiculosa</name>
    <dbReference type="NCBI Taxonomy" id="101127"/>
    <lineage>
        <taxon>Eukaryota</taxon>
        <taxon>Fungi</taxon>
        <taxon>Fungi incertae sedis</taxon>
        <taxon>Mucoromycota</taxon>
        <taxon>Mucoromycotina</taxon>
        <taxon>Mucoromycetes</taxon>
        <taxon>Mucorales</taxon>
        <taxon>Cunninghamellaceae</taxon>
        <taxon>Hesseltinella</taxon>
    </lineage>
</organism>
<evidence type="ECO:0000313" key="3">
    <source>
        <dbReference type="EMBL" id="ORX50445.1"/>
    </source>
</evidence>
<keyword evidence="4" id="KW-1185">Reference proteome</keyword>
<dbReference type="SUPFAM" id="SSF88723">
    <property type="entry name" value="PIN domain-like"/>
    <property type="match status" value="1"/>
</dbReference>
<comment type="similarity">
    <text evidence="1">Belongs to the asteroid family.</text>
</comment>
<dbReference type="OrthoDB" id="25987at2759"/>
<dbReference type="STRING" id="101127.A0A1X2GC81"/>
<accession>A0A1X2GC81</accession>
<dbReference type="Proteomes" id="UP000242146">
    <property type="component" value="Unassembled WGS sequence"/>
</dbReference>
<feature type="non-terminal residue" evidence="3">
    <location>
        <position position="348"/>
    </location>
</feature>
<comment type="caution">
    <text evidence="3">The sequence shown here is derived from an EMBL/GenBank/DDBJ whole genome shotgun (WGS) entry which is preliminary data.</text>
</comment>
<protein>
    <submittedName>
        <fullName evidence="3">PIN domain-like protein</fullName>
    </submittedName>
</protein>
<evidence type="ECO:0000256" key="1">
    <source>
        <dbReference type="ARBA" id="ARBA00007398"/>
    </source>
</evidence>
<name>A0A1X2GC81_9FUNG</name>
<sequence>MGVRGLTTFVQKHASLGEQKHWPFQTSGASPEPIDHFVFDGAAFVYHFAGIHNLHWTHGGQYFDFIDAIRQAISALQQAQLKLTFIFDGSLPANKLDTRKSRYGSYIDRSANVMTYLSDINKANKVVPFQKGPQYRGDLYLIPPMTTEACIAALRSMEGIHILHCTREADEQLAYYANLVNGYVVSQDSDFFVFPACGKGYIPLADLVLESAGPDPKIKAIVYHPSRLSSLLDLPSEELLPVIGTLLGNDYFSNRTILEAAVKAWAALKPGQQPRFGAIHFPRYLADILRHATAAVNAYQINRTDVLPYVMNSLLQQHLPASELSNLDSMLISIYTSIRNYSIHSPYV</sequence>
<feature type="domain" description="Asteroid" evidence="2">
    <location>
        <begin position="164"/>
        <end position="236"/>
    </location>
</feature>
<dbReference type="PANTHER" id="PTHR15665">
    <property type="entry name" value="ASTEROID PROTEIN"/>
    <property type="match status" value="1"/>
</dbReference>
<proteinExistence type="inferred from homology"/>
<dbReference type="InterPro" id="IPR029060">
    <property type="entry name" value="PIN-like_dom_sf"/>
</dbReference>
<dbReference type="AlphaFoldDB" id="A0A1X2GC81"/>
<dbReference type="InterPro" id="IPR026832">
    <property type="entry name" value="Asteroid"/>
</dbReference>
<dbReference type="InterPro" id="IPR039436">
    <property type="entry name" value="Asteroid_dom"/>
</dbReference>
<evidence type="ECO:0000259" key="2">
    <source>
        <dbReference type="Pfam" id="PF12813"/>
    </source>
</evidence>
<dbReference type="PANTHER" id="PTHR15665:SF1">
    <property type="entry name" value="PROTEIN ASTEROID HOMOLOG 1"/>
    <property type="match status" value="1"/>
</dbReference>
<gene>
    <name evidence="3" type="ORF">DM01DRAFT_241101</name>
</gene>